<dbReference type="AlphaFoldDB" id="W9VN37"/>
<name>W9VN37_9GAMM</name>
<organism evidence="2 3">
    <name type="scientific">Nitrincola nitratireducens</name>
    <dbReference type="NCBI Taxonomy" id="1229521"/>
    <lineage>
        <taxon>Bacteria</taxon>
        <taxon>Pseudomonadati</taxon>
        <taxon>Pseudomonadota</taxon>
        <taxon>Gammaproteobacteria</taxon>
        <taxon>Oceanospirillales</taxon>
        <taxon>Oceanospirillaceae</taxon>
        <taxon>Nitrincola</taxon>
    </lineage>
</organism>
<dbReference type="GO" id="GO:0016787">
    <property type="term" value="F:hydrolase activity"/>
    <property type="evidence" value="ECO:0007669"/>
    <property type="project" value="UniProtKB-KW"/>
</dbReference>
<evidence type="ECO:0000259" key="1">
    <source>
        <dbReference type="Pfam" id="PF12697"/>
    </source>
</evidence>
<gene>
    <name evidence="2" type="ORF">D791_01283</name>
</gene>
<evidence type="ECO:0000313" key="3">
    <source>
        <dbReference type="Proteomes" id="UP000019464"/>
    </source>
</evidence>
<dbReference type="Gene3D" id="3.40.50.1820">
    <property type="entry name" value="alpha/beta hydrolase"/>
    <property type="match status" value="1"/>
</dbReference>
<protein>
    <submittedName>
        <fullName evidence="2">Alpha/beta hydrolase family protein</fullName>
    </submittedName>
</protein>
<evidence type="ECO:0000313" key="2">
    <source>
        <dbReference type="EMBL" id="EXJ11910.1"/>
    </source>
</evidence>
<dbReference type="InterPro" id="IPR029058">
    <property type="entry name" value="AB_hydrolase_fold"/>
</dbReference>
<dbReference type="PANTHER" id="PTHR37946">
    <property type="entry name" value="SLL1969 PROTEIN"/>
    <property type="match status" value="1"/>
</dbReference>
<dbReference type="EMBL" id="AONB01000004">
    <property type="protein sequence ID" value="EXJ11910.1"/>
    <property type="molecule type" value="Genomic_DNA"/>
</dbReference>
<dbReference type="OrthoDB" id="869379at2"/>
<dbReference type="RefSeq" id="WP_036509037.1">
    <property type="nucleotide sequence ID" value="NZ_AONB01000004.1"/>
</dbReference>
<keyword evidence="2" id="KW-0378">Hydrolase</keyword>
<dbReference type="SUPFAM" id="SSF53474">
    <property type="entry name" value="alpha/beta-Hydrolases"/>
    <property type="match status" value="1"/>
</dbReference>
<dbReference type="STRING" id="1229521.D791_01283"/>
<reference evidence="2 3" key="2">
    <citation type="journal article" date="2015" name="Syst. Appl. Microbiol.">
        <title>Nitrincola nitratireducens sp. nov. isolated from a haloalkaline crater lake.</title>
        <authorList>
            <person name="Singh A."/>
            <person name="Vaidya B."/>
            <person name="Tanuku N.R."/>
            <person name="Pinnaka A.K."/>
        </authorList>
    </citation>
    <scope>NUCLEOTIDE SEQUENCE [LARGE SCALE GENOMIC DNA]</scope>
    <source>
        <strain evidence="2 3">AK23</strain>
    </source>
</reference>
<dbReference type="PANTHER" id="PTHR37946:SF1">
    <property type="entry name" value="SLL1969 PROTEIN"/>
    <property type="match status" value="1"/>
</dbReference>
<dbReference type="Pfam" id="PF12697">
    <property type="entry name" value="Abhydrolase_6"/>
    <property type="match status" value="1"/>
</dbReference>
<reference evidence="3" key="1">
    <citation type="submission" date="2012-11" db="EMBL/GenBank/DDBJ databases">
        <authorList>
            <person name="Singh A."/>
            <person name="Pinnaka A.K."/>
            <person name="Vaidya B."/>
        </authorList>
    </citation>
    <scope>NUCLEOTIDE SEQUENCE [LARGE SCALE GENOMIC DNA]</scope>
    <source>
        <strain evidence="3">AK23</strain>
    </source>
</reference>
<proteinExistence type="predicted"/>
<keyword evidence="3" id="KW-1185">Reference proteome</keyword>
<dbReference type="InterPro" id="IPR000073">
    <property type="entry name" value="AB_hydrolase_1"/>
</dbReference>
<accession>W9VN37</accession>
<feature type="domain" description="AB hydrolase-1" evidence="1">
    <location>
        <begin position="81"/>
        <end position="291"/>
    </location>
</feature>
<sequence>MRKTSPFKKFKYRLLLWSLVLLAPFFTWVFWSETHPSTEREVRLQMHEWLEVQFPEQMSLEDGWHGMHTKHTTDALQPIGVVLIHGLDEPGNIWQDLLPQLQALDLNVWEFHYPNDHAVDMSANYLAEQWPSLPKDVDLVLIGHSMGGLVAREFVSKHRHPVSETELVDGASVKSIILIGTPNNGSEWARMRGFLELRDHLTLNNERHLDAFSGLRDGTGAAKLDLRPGSEFLEALNQRAWPSQVETHVIAGKLLDLDDMIGDGVVPLDSALLPDGAASEVVLDASHRGLLVRLMPSQDTPPAIPIILEHLKHLIDAGA</sequence>
<comment type="caution">
    <text evidence="2">The sequence shown here is derived from an EMBL/GenBank/DDBJ whole genome shotgun (WGS) entry which is preliminary data.</text>
</comment>
<dbReference type="Proteomes" id="UP000019464">
    <property type="component" value="Unassembled WGS sequence"/>
</dbReference>